<keyword evidence="1" id="KW-0732">Signal</keyword>
<proteinExistence type="predicted"/>
<reference evidence="3" key="1">
    <citation type="journal article" date="2019" name="Int. J. Syst. Evol. Microbiol.">
        <title>The Global Catalogue of Microorganisms (GCM) 10K type strain sequencing project: providing services to taxonomists for standard genome sequencing and annotation.</title>
        <authorList>
            <consortium name="The Broad Institute Genomics Platform"/>
            <consortium name="The Broad Institute Genome Sequencing Center for Infectious Disease"/>
            <person name="Wu L."/>
            <person name="Ma J."/>
        </authorList>
    </citation>
    <scope>NUCLEOTIDE SEQUENCE [LARGE SCALE GENOMIC DNA]</scope>
    <source>
        <strain evidence="3">CCM 4481</strain>
    </source>
</reference>
<sequence>MRTFRKVFAVLALLSPVCAFAGSAFDGTWKTDLKQTQESKKPYEFILQNGMFDCKTCVPPFAIKADGQDHPVSGNPYFDTVAVEVVDANTIKTTYKKAGKVTETMSAILAADGKTGRNEYTDSSGSGAPVTGSYEFVRLAPGPAGSHAWSGKWQLSKALRVSDNATTWTWKEADGVLSLSQANGQSYSAKIDGTEAPFQGDPGVTSVKVKIAGNTLEESDLRNGKVVSVMTATVSADGKTLKVVTEDKLRNRTTSWVANKQ</sequence>
<keyword evidence="3" id="KW-1185">Reference proteome</keyword>
<evidence type="ECO:0008006" key="4">
    <source>
        <dbReference type="Google" id="ProtNLM"/>
    </source>
</evidence>
<comment type="caution">
    <text evidence="2">The sequence shown here is derived from an EMBL/GenBank/DDBJ whole genome shotgun (WGS) entry which is preliminary data.</text>
</comment>
<feature type="signal peptide" evidence="1">
    <location>
        <begin position="1"/>
        <end position="21"/>
    </location>
</feature>
<feature type="chain" id="PRO_5045770545" description="Lipocalin-like domain-containing protein" evidence="1">
    <location>
        <begin position="22"/>
        <end position="261"/>
    </location>
</feature>
<evidence type="ECO:0000256" key="1">
    <source>
        <dbReference type="SAM" id="SignalP"/>
    </source>
</evidence>
<evidence type="ECO:0000313" key="3">
    <source>
        <dbReference type="Proteomes" id="UP001595961"/>
    </source>
</evidence>
<dbReference type="RefSeq" id="WP_266152409.1">
    <property type="nucleotide sequence ID" value="NZ_CP064028.1"/>
</dbReference>
<evidence type="ECO:0000313" key="2">
    <source>
        <dbReference type="EMBL" id="MFC4525009.1"/>
    </source>
</evidence>
<dbReference type="Proteomes" id="UP001595961">
    <property type="component" value="Unassembled WGS sequence"/>
</dbReference>
<gene>
    <name evidence="2" type="ORF">ACFO5W_00005</name>
</gene>
<protein>
    <recommendedName>
        <fullName evidence="4">Lipocalin-like domain-containing protein</fullName>
    </recommendedName>
</protein>
<accession>A0ABV9BW97</accession>
<dbReference type="EMBL" id="JBHSGA010000001">
    <property type="protein sequence ID" value="MFC4525009.1"/>
    <property type="molecule type" value="Genomic_DNA"/>
</dbReference>
<organism evidence="2 3">
    <name type="scientific">Dyella halodurans</name>
    <dbReference type="NCBI Taxonomy" id="1920171"/>
    <lineage>
        <taxon>Bacteria</taxon>
        <taxon>Pseudomonadati</taxon>
        <taxon>Pseudomonadota</taxon>
        <taxon>Gammaproteobacteria</taxon>
        <taxon>Lysobacterales</taxon>
        <taxon>Rhodanobacteraceae</taxon>
        <taxon>Dyella</taxon>
    </lineage>
</organism>
<name>A0ABV9BW97_9GAMM</name>